<dbReference type="Gene3D" id="2.10.260.10">
    <property type="match status" value="1"/>
</dbReference>
<comment type="caution">
    <text evidence="1">The sequence shown here is derived from an EMBL/GenBank/DDBJ whole genome shotgun (WGS) entry which is preliminary data.</text>
</comment>
<dbReference type="RefSeq" id="WP_165972443.1">
    <property type="nucleotide sequence ID" value="NZ_JBHRVM010000001.1"/>
</dbReference>
<sequence length="45" mass="4808">MVEGRIVIEPAGPQQDDLATLLAGITDENLHESVDFGEAVGNEAW</sequence>
<accession>A0A4R3VJE4</accession>
<name>A0A4R3VJE4_9BURK</name>
<organism evidence="1 2">
    <name type="scientific">Paracandidimonas soli</name>
    <dbReference type="NCBI Taxonomy" id="1917182"/>
    <lineage>
        <taxon>Bacteria</taxon>
        <taxon>Pseudomonadati</taxon>
        <taxon>Pseudomonadota</taxon>
        <taxon>Betaproteobacteria</taxon>
        <taxon>Burkholderiales</taxon>
        <taxon>Alcaligenaceae</taxon>
        <taxon>Paracandidimonas</taxon>
    </lineage>
</organism>
<protein>
    <recommendedName>
        <fullName evidence="3">Antitoxin MazE</fullName>
    </recommendedName>
</protein>
<dbReference type="EMBL" id="SMBX01000001">
    <property type="protein sequence ID" value="TCV03125.1"/>
    <property type="molecule type" value="Genomic_DNA"/>
</dbReference>
<keyword evidence="2" id="KW-1185">Reference proteome</keyword>
<dbReference type="AlphaFoldDB" id="A0A4R3VJE4"/>
<gene>
    <name evidence="1" type="ORF">EV686_101588</name>
</gene>
<evidence type="ECO:0000313" key="2">
    <source>
        <dbReference type="Proteomes" id="UP000294692"/>
    </source>
</evidence>
<proteinExistence type="predicted"/>
<evidence type="ECO:0008006" key="3">
    <source>
        <dbReference type="Google" id="ProtNLM"/>
    </source>
</evidence>
<dbReference type="Proteomes" id="UP000294692">
    <property type="component" value="Unassembled WGS sequence"/>
</dbReference>
<evidence type="ECO:0000313" key="1">
    <source>
        <dbReference type="EMBL" id="TCV03125.1"/>
    </source>
</evidence>
<reference evidence="1 2" key="1">
    <citation type="submission" date="2019-03" db="EMBL/GenBank/DDBJ databases">
        <title>Genomic Encyclopedia of Type Strains, Phase IV (KMG-IV): sequencing the most valuable type-strain genomes for metagenomic binning, comparative biology and taxonomic classification.</title>
        <authorList>
            <person name="Goeker M."/>
        </authorList>
    </citation>
    <scope>NUCLEOTIDE SEQUENCE [LARGE SCALE GENOMIC DNA]</scope>
    <source>
        <strain evidence="1 2">DSM 100048</strain>
    </source>
</reference>